<dbReference type="RefSeq" id="WP_171084017.1">
    <property type="nucleotide sequence ID" value="NZ_BNBU01000008.1"/>
</dbReference>
<reference evidence="2 3" key="1">
    <citation type="submission" date="2020-04" db="EMBL/GenBank/DDBJ databases">
        <title>Draft Genome Sequence of Streptomyces morookaense DSM 40503, an 8-azaguanine-producing strain.</title>
        <authorList>
            <person name="Qi J."/>
            <person name="Gao J.-M."/>
        </authorList>
    </citation>
    <scope>NUCLEOTIDE SEQUENCE [LARGE SCALE GENOMIC DNA]</scope>
    <source>
        <strain evidence="2 3">DSM 40503</strain>
    </source>
</reference>
<feature type="region of interest" description="Disordered" evidence="1">
    <location>
        <begin position="44"/>
        <end position="75"/>
    </location>
</feature>
<sequence>MTTAHEYLVPLLTDKFEISPASAKGDATLAEIGLDSLAAAELHRSMARPLPRPTSTSTSTSNSTREHIAATPRTR</sequence>
<dbReference type="EMBL" id="JABBXF010000049">
    <property type="protein sequence ID" value="NVK80274.1"/>
    <property type="molecule type" value="Genomic_DNA"/>
</dbReference>
<evidence type="ECO:0000313" key="2">
    <source>
        <dbReference type="EMBL" id="NVK80274.1"/>
    </source>
</evidence>
<dbReference type="InterPro" id="IPR036736">
    <property type="entry name" value="ACP-like_sf"/>
</dbReference>
<name>A0A7Y7B7J2_STRMO</name>
<dbReference type="Gene3D" id="1.10.1200.10">
    <property type="entry name" value="ACP-like"/>
    <property type="match status" value="1"/>
</dbReference>
<dbReference type="Proteomes" id="UP000587462">
    <property type="component" value="Unassembled WGS sequence"/>
</dbReference>
<organism evidence="2 3">
    <name type="scientific">Streptomyces morookaense</name>
    <name type="common">Streptoverticillium morookaense</name>
    <dbReference type="NCBI Taxonomy" id="1970"/>
    <lineage>
        <taxon>Bacteria</taxon>
        <taxon>Bacillati</taxon>
        <taxon>Actinomycetota</taxon>
        <taxon>Actinomycetes</taxon>
        <taxon>Kitasatosporales</taxon>
        <taxon>Streptomycetaceae</taxon>
        <taxon>Streptomyces</taxon>
    </lineage>
</organism>
<feature type="compositionally biased region" description="Low complexity" evidence="1">
    <location>
        <begin position="54"/>
        <end position="63"/>
    </location>
</feature>
<gene>
    <name evidence="2" type="ORF">HG542_21815</name>
</gene>
<evidence type="ECO:0000256" key="1">
    <source>
        <dbReference type="SAM" id="MobiDB-lite"/>
    </source>
</evidence>
<proteinExistence type="predicted"/>
<accession>A0A7Y7B7J2</accession>
<evidence type="ECO:0008006" key="4">
    <source>
        <dbReference type="Google" id="ProtNLM"/>
    </source>
</evidence>
<comment type="caution">
    <text evidence="2">The sequence shown here is derived from an EMBL/GenBank/DDBJ whole genome shotgun (WGS) entry which is preliminary data.</text>
</comment>
<keyword evidence="3" id="KW-1185">Reference proteome</keyword>
<evidence type="ECO:0000313" key="3">
    <source>
        <dbReference type="Proteomes" id="UP000587462"/>
    </source>
</evidence>
<dbReference type="AlphaFoldDB" id="A0A7Y7B7J2"/>
<protein>
    <recommendedName>
        <fullName evidence="4">Acyl carrier protein</fullName>
    </recommendedName>
</protein>
<dbReference type="SUPFAM" id="SSF47336">
    <property type="entry name" value="ACP-like"/>
    <property type="match status" value="1"/>
</dbReference>